<proteinExistence type="predicted"/>
<name>A0A0C2XLU7_AMAMK</name>
<evidence type="ECO:0000313" key="2">
    <source>
        <dbReference type="Proteomes" id="UP000054549"/>
    </source>
</evidence>
<organism evidence="1 2">
    <name type="scientific">Amanita muscaria (strain Koide BX008)</name>
    <dbReference type="NCBI Taxonomy" id="946122"/>
    <lineage>
        <taxon>Eukaryota</taxon>
        <taxon>Fungi</taxon>
        <taxon>Dikarya</taxon>
        <taxon>Basidiomycota</taxon>
        <taxon>Agaricomycotina</taxon>
        <taxon>Agaricomycetes</taxon>
        <taxon>Agaricomycetidae</taxon>
        <taxon>Agaricales</taxon>
        <taxon>Pluteineae</taxon>
        <taxon>Amanitaceae</taxon>
        <taxon>Amanita</taxon>
    </lineage>
</organism>
<protein>
    <submittedName>
        <fullName evidence="1">Uncharacterized protein</fullName>
    </submittedName>
</protein>
<dbReference type="HOGENOM" id="CLU_2346215_0_0_1"/>
<dbReference type="AlphaFoldDB" id="A0A0C2XLU7"/>
<sequence>MCLYRSASSFFEQLRFVKDEPSPTPLTATSSRGISSRWAFFLQVSLFKLVEDKGKLHRSKQQILPALRCLRVLEDTLEIAAGVQRVLQCHAWIIYLC</sequence>
<dbReference type="Proteomes" id="UP000054549">
    <property type="component" value="Unassembled WGS sequence"/>
</dbReference>
<accession>A0A0C2XLU7</accession>
<gene>
    <name evidence="1" type="ORF">M378DRAFT_156118</name>
</gene>
<dbReference type="EMBL" id="KN818224">
    <property type="protein sequence ID" value="KIL70063.1"/>
    <property type="molecule type" value="Genomic_DNA"/>
</dbReference>
<keyword evidence="2" id="KW-1185">Reference proteome</keyword>
<evidence type="ECO:0000313" key="1">
    <source>
        <dbReference type="EMBL" id="KIL70063.1"/>
    </source>
</evidence>
<dbReference type="InParanoid" id="A0A0C2XLU7"/>
<reference evidence="1 2" key="1">
    <citation type="submission" date="2014-04" db="EMBL/GenBank/DDBJ databases">
        <title>Evolutionary Origins and Diversification of the Mycorrhizal Mutualists.</title>
        <authorList>
            <consortium name="DOE Joint Genome Institute"/>
            <consortium name="Mycorrhizal Genomics Consortium"/>
            <person name="Kohler A."/>
            <person name="Kuo A."/>
            <person name="Nagy L.G."/>
            <person name="Floudas D."/>
            <person name="Copeland A."/>
            <person name="Barry K.W."/>
            <person name="Cichocki N."/>
            <person name="Veneault-Fourrey C."/>
            <person name="LaButti K."/>
            <person name="Lindquist E.A."/>
            <person name="Lipzen A."/>
            <person name="Lundell T."/>
            <person name="Morin E."/>
            <person name="Murat C."/>
            <person name="Riley R."/>
            <person name="Ohm R."/>
            <person name="Sun H."/>
            <person name="Tunlid A."/>
            <person name="Henrissat B."/>
            <person name="Grigoriev I.V."/>
            <person name="Hibbett D.S."/>
            <person name="Martin F."/>
        </authorList>
    </citation>
    <scope>NUCLEOTIDE SEQUENCE [LARGE SCALE GENOMIC DNA]</scope>
    <source>
        <strain evidence="1 2">Koide BX008</strain>
    </source>
</reference>